<evidence type="ECO:0000313" key="9">
    <source>
        <dbReference type="EMBL" id="MYV17788.1"/>
    </source>
</evidence>
<feature type="transmembrane region" description="Helical" evidence="7">
    <location>
        <begin position="146"/>
        <end position="167"/>
    </location>
</feature>
<dbReference type="Pfam" id="PF00892">
    <property type="entry name" value="EamA"/>
    <property type="match status" value="2"/>
</dbReference>
<dbReference type="InterPro" id="IPR000620">
    <property type="entry name" value="EamA_dom"/>
</dbReference>
<keyword evidence="3" id="KW-1003">Cell membrane</keyword>
<feature type="transmembrane region" description="Helical" evidence="7">
    <location>
        <begin position="250"/>
        <end position="267"/>
    </location>
</feature>
<dbReference type="PANTHER" id="PTHR32322">
    <property type="entry name" value="INNER MEMBRANE TRANSPORTER"/>
    <property type="match status" value="1"/>
</dbReference>
<evidence type="ECO:0000256" key="2">
    <source>
        <dbReference type="ARBA" id="ARBA00007362"/>
    </source>
</evidence>
<keyword evidence="6 7" id="KW-0472">Membrane</keyword>
<keyword evidence="4 7" id="KW-0812">Transmembrane</keyword>
<reference evidence="9 10" key="1">
    <citation type="journal article" date="2019" name="Appl. Environ. Microbiol.">
        <title>Genetic determinants of hydroxycinnamic acid metabolism in heterofermentative lactobacilli.</title>
        <authorList>
            <person name="Gaur G."/>
            <person name="Oh J.H."/>
            <person name="Filannino P."/>
            <person name="Gobbetti M."/>
            <person name="van Pijkeren J.P."/>
            <person name="Ganzle M.G."/>
        </authorList>
    </citation>
    <scope>NUCLEOTIDE SEQUENCE [LARGE SCALE GENOMIC DNA]</scope>
    <source>
        <strain evidence="9 10">C5</strain>
    </source>
</reference>
<accession>A0A6N9I4G4</accession>
<gene>
    <name evidence="9" type="ORF">GB993_09770</name>
</gene>
<dbReference type="InterPro" id="IPR037185">
    <property type="entry name" value="EmrE-like"/>
</dbReference>
<evidence type="ECO:0000259" key="8">
    <source>
        <dbReference type="Pfam" id="PF00892"/>
    </source>
</evidence>
<evidence type="ECO:0000256" key="4">
    <source>
        <dbReference type="ARBA" id="ARBA00022692"/>
    </source>
</evidence>
<sequence>MKKTSSLSGHIGALITIFLWGTTFISTKVLLRSFQPVEILLIRFIIGAIALFLIYPKIFKFTSWKREGTFALAGLLGISLYYLCENLALTYTLAANIGVIVSVSPLFIAILSAVLDHKRLSGSFMAGFVLAIAGIALISFNGTGGTGHGSIIGDILALLAAVVWALYSYIVTRMNTFHYNSFQMTRRTFIYGIIFILPIFWLTHGSINLSTLAEPLNLANILFLGLGASALCFLLWTFVVQKLGPVQASIYLYLVPVVTVIAAWLILKEPITPTMIVGIVLTIGGLVLSARN</sequence>
<organism evidence="9 10">
    <name type="scientific">Furfurilactobacillus milii</name>
    <dbReference type="NCBI Taxonomy" id="2888272"/>
    <lineage>
        <taxon>Bacteria</taxon>
        <taxon>Bacillati</taxon>
        <taxon>Bacillota</taxon>
        <taxon>Bacilli</taxon>
        <taxon>Lactobacillales</taxon>
        <taxon>Lactobacillaceae</taxon>
        <taxon>Furfurilactobacillus</taxon>
    </lineage>
</organism>
<dbReference type="AlphaFoldDB" id="A0A6N9I4G4"/>
<proteinExistence type="inferred from homology"/>
<evidence type="ECO:0000256" key="7">
    <source>
        <dbReference type="SAM" id="Phobius"/>
    </source>
</evidence>
<feature type="domain" description="EamA" evidence="8">
    <location>
        <begin position="152"/>
        <end position="289"/>
    </location>
</feature>
<feature type="transmembrane region" description="Helical" evidence="7">
    <location>
        <begin position="219"/>
        <end position="238"/>
    </location>
</feature>
<dbReference type="EMBL" id="WEZQ01000018">
    <property type="protein sequence ID" value="MYV17788.1"/>
    <property type="molecule type" value="Genomic_DNA"/>
</dbReference>
<protein>
    <submittedName>
        <fullName evidence="9">EamA family transporter</fullName>
    </submittedName>
</protein>
<comment type="caution">
    <text evidence="9">The sequence shown here is derived from an EMBL/GenBank/DDBJ whole genome shotgun (WGS) entry which is preliminary data.</text>
</comment>
<feature type="transmembrane region" description="Helical" evidence="7">
    <location>
        <begin position="12"/>
        <end position="31"/>
    </location>
</feature>
<dbReference type="RefSeq" id="WP_161004136.1">
    <property type="nucleotide sequence ID" value="NZ_WEZQ01000018.1"/>
</dbReference>
<feature type="domain" description="EamA" evidence="8">
    <location>
        <begin position="8"/>
        <end position="139"/>
    </location>
</feature>
<feature type="transmembrane region" description="Helical" evidence="7">
    <location>
        <begin position="89"/>
        <end position="115"/>
    </location>
</feature>
<feature type="transmembrane region" description="Helical" evidence="7">
    <location>
        <begin position="37"/>
        <end position="55"/>
    </location>
</feature>
<dbReference type="SUPFAM" id="SSF103481">
    <property type="entry name" value="Multidrug resistance efflux transporter EmrE"/>
    <property type="match status" value="2"/>
</dbReference>
<dbReference type="Gene3D" id="1.10.3730.20">
    <property type="match status" value="1"/>
</dbReference>
<dbReference type="Proteomes" id="UP000449209">
    <property type="component" value="Unassembled WGS sequence"/>
</dbReference>
<feature type="transmembrane region" description="Helical" evidence="7">
    <location>
        <begin position="273"/>
        <end position="290"/>
    </location>
</feature>
<keyword evidence="5 7" id="KW-1133">Transmembrane helix</keyword>
<comment type="subcellular location">
    <subcellularLocation>
        <location evidence="1">Cell membrane</location>
        <topology evidence="1">Multi-pass membrane protein</topology>
    </subcellularLocation>
</comment>
<evidence type="ECO:0000256" key="5">
    <source>
        <dbReference type="ARBA" id="ARBA00022989"/>
    </source>
</evidence>
<evidence type="ECO:0000313" key="10">
    <source>
        <dbReference type="Proteomes" id="UP000449209"/>
    </source>
</evidence>
<feature type="transmembrane region" description="Helical" evidence="7">
    <location>
        <begin position="122"/>
        <end position="140"/>
    </location>
</feature>
<evidence type="ECO:0000256" key="6">
    <source>
        <dbReference type="ARBA" id="ARBA00023136"/>
    </source>
</evidence>
<feature type="transmembrane region" description="Helical" evidence="7">
    <location>
        <begin position="188"/>
        <end position="207"/>
    </location>
</feature>
<dbReference type="InterPro" id="IPR050638">
    <property type="entry name" value="AA-Vitamin_Transporters"/>
</dbReference>
<comment type="similarity">
    <text evidence="2">Belongs to the EamA transporter family.</text>
</comment>
<dbReference type="OrthoDB" id="9805239at2"/>
<dbReference type="PANTHER" id="PTHR32322:SF18">
    <property type="entry name" value="S-ADENOSYLMETHIONINE_S-ADENOSYLHOMOCYSTEINE TRANSPORTER"/>
    <property type="match status" value="1"/>
</dbReference>
<evidence type="ECO:0000256" key="1">
    <source>
        <dbReference type="ARBA" id="ARBA00004651"/>
    </source>
</evidence>
<feature type="transmembrane region" description="Helical" evidence="7">
    <location>
        <begin position="67"/>
        <end position="83"/>
    </location>
</feature>
<dbReference type="GO" id="GO:0005886">
    <property type="term" value="C:plasma membrane"/>
    <property type="evidence" value="ECO:0007669"/>
    <property type="project" value="UniProtKB-SubCell"/>
</dbReference>
<name>A0A6N9I4G4_9LACO</name>
<evidence type="ECO:0000256" key="3">
    <source>
        <dbReference type="ARBA" id="ARBA00022475"/>
    </source>
</evidence>